<name>A0ABX4H0T9_9BACI</name>
<proteinExistence type="predicted"/>
<keyword evidence="3" id="KW-1185">Reference proteome</keyword>
<dbReference type="EMBL" id="NPBJ01000010">
    <property type="protein sequence ID" value="PAE00738.1"/>
    <property type="molecule type" value="Genomic_DNA"/>
</dbReference>
<sequence>MERILMKWFKVDRIILYTVVITLAASMTFRSIIIGIGFTTIDELAPNGTYALMERLLPIEYWGYLFLANAVLYAAGLALFFWRKSLTLLIIMEAMGAIGPNTFENFLKYA</sequence>
<protein>
    <submittedName>
        <fullName evidence="2">Uncharacterized protein</fullName>
    </submittedName>
</protein>
<keyword evidence="1" id="KW-1133">Transmembrane helix</keyword>
<organism evidence="2 3">
    <name type="scientific">Terribacillus saccharophilus</name>
    <dbReference type="NCBI Taxonomy" id="361277"/>
    <lineage>
        <taxon>Bacteria</taxon>
        <taxon>Bacillati</taxon>
        <taxon>Bacillota</taxon>
        <taxon>Bacilli</taxon>
        <taxon>Bacillales</taxon>
        <taxon>Bacillaceae</taxon>
        <taxon>Terribacillus</taxon>
    </lineage>
</organism>
<feature type="transmembrane region" description="Helical" evidence="1">
    <location>
        <begin position="61"/>
        <end position="82"/>
    </location>
</feature>
<keyword evidence="1" id="KW-0812">Transmembrane</keyword>
<evidence type="ECO:0000313" key="3">
    <source>
        <dbReference type="Proteomes" id="UP000216852"/>
    </source>
</evidence>
<keyword evidence="1" id="KW-0472">Membrane</keyword>
<accession>A0ABX4H0T9</accession>
<comment type="caution">
    <text evidence="2">The sequence shown here is derived from an EMBL/GenBank/DDBJ whole genome shotgun (WGS) entry which is preliminary data.</text>
</comment>
<gene>
    <name evidence="2" type="ORF">CHH48_05525</name>
</gene>
<dbReference type="RefSeq" id="WP_095220254.1">
    <property type="nucleotide sequence ID" value="NZ_NPBJ01000010.1"/>
</dbReference>
<feature type="transmembrane region" description="Helical" evidence="1">
    <location>
        <begin position="14"/>
        <end position="41"/>
    </location>
</feature>
<dbReference type="Proteomes" id="UP000216852">
    <property type="component" value="Unassembled WGS sequence"/>
</dbReference>
<evidence type="ECO:0000256" key="1">
    <source>
        <dbReference type="SAM" id="Phobius"/>
    </source>
</evidence>
<reference evidence="2 3" key="1">
    <citation type="submission" date="2017-07" db="EMBL/GenBank/DDBJ databases">
        <title>Isolation and whole genome analysis of endospore-forming bacteria from heroin.</title>
        <authorList>
            <person name="Kalinowski J."/>
            <person name="Ahrens B."/>
            <person name="Al-Dilaimi A."/>
            <person name="Winkler A."/>
            <person name="Wibberg D."/>
            <person name="Schleenbecker U."/>
            <person name="Ruckert C."/>
            <person name="Wolfel R."/>
            <person name="Grass G."/>
        </authorList>
    </citation>
    <scope>NUCLEOTIDE SEQUENCE [LARGE SCALE GENOMIC DNA]</scope>
    <source>
        <strain evidence="2 3">7517-1</strain>
    </source>
</reference>
<evidence type="ECO:0000313" key="2">
    <source>
        <dbReference type="EMBL" id="PAE00738.1"/>
    </source>
</evidence>